<feature type="compositionally biased region" description="Basic and acidic residues" evidence="1">
    <location>
        <begin position="930"/>
        <end position="954"/>
    </location>
</feature>
<reference evidence="3" key="1">
    <citation type="submission" date="2015-01" db="EMBL/GenBank/DDBJ databases">
        <authorList>
            <person name="Aksoy S."/>
            <person name="Warren W."/>
            <person name="Wilson R.K."/>
        </authorList>
    </citation>
    <scope>NUCLEOTIDE SEQUENCE [LARGE SCALE GENOMIC DNA]</scope>
    <source>
        <strain evidence="3">IAEA</strain>
    </source>
</reference>
<feature type="compositionally biased region" description="Basic residues" evidence="1">
    <location>
        <begin position="338"/>
        <end position="347"/>
    </location>
</feature>
<feature type="region of interest" description="Disordered" evidence="1">
    <location>
        <begin position="581"/>
        <end position="671"/>
    </location>
</feature>
<dbReference type="EMBL" id="JXJN01018562">
    <property type="status" value="NOT_ANNOTATED_CDS"/>
    <property type="molecule type" value="Genomic_DNA"/>
</dbReference>
<feature type="compositionally biased region" description="Basic and acidic residues" evidence="1">
    <location>
        <begin position="607"/>
        <end position="617"/>
    </location>
</feature>
<dbReference type="VEuPathDB" id="VectorBase:GPPI037321"/>
<proteinExistence type="predicted"/>
<dbReference type="EnsemblMetazoa" id="GPPI037321-RA">
    <property type="protein sequence ID" value="GPPI037321-PA"/>
    <property type="gene ID" value="GPPI037321"/>
</dbReference>
<feature type="compositionally biased region" description="Basic and acidic residues" evidence="1">
    <location>
        <begin position="581"/>
        <end position="594"/>
    </location>
</feature>
<reference evidence="2" key="2">
    <citation type="submission" date="2020-05" db="UniProtKB">
        <authorList>
            <consortium name="EnsemblMetazoa"/>
        </authorList>
    </citation>
    <scope>IDENTIFICATION</scope>
    <source>
        <strain evidence="2">IAEA</strain>
    </source>
</reference>
<name>A0A1B0BQD9_9MUSC</name>
<dbReference type="STRING" id="67801.A0A1B0BQD9"/>
<feature type="compositionally biased region" description="Basic and acidic residues" evidence="1">
    <location>
        <begin position="511"/>
        <end position="552"/>
    </location>
</feature>
<evidence type="ECO:0000256" key="1">
    <source>
        <dbReference type="SAM" id="MobiDB-lite"/>
    </source>
</evidence>
<keyword evidence="3" id="KW-1185">Reference proteome</keyword>
<feature type="region of interest" description="Disordered" evidence="1">
    <location>
        <begin position="750"/>
        <end position="829"/>
    </location>
</feature>
<dbReference type="AlphaFoldDB" id="A0A1B0BQD9"/>
<organism evidence="2 3">
    <name type="scientific">Glossina palpalis gambiensis</name>
    <dbReference type="NCBI Taxonomy" id="67801"/>
    <lineage>
        <taxon>Eukaryota</taxon>
        <taxon>Metazoa</taxon>
        <taxon>Ecdysozoa</taxon>
        <taxon>Arthropoda</taxon>
        <taxon>Hexapoda</taxon>
        <taxon>Insecta</taxon>
        <taxon>Pterygota</taxon>
        <taxon>Neoptera</taxon>
        <taxon>Endopterygota</taxon>
        <taxon>Diptera</taxon>
        <taxon>Brachycera</taxon>
        <taxon>Muscomorpha</taxon>
        <taxon>Hippoboscoidea</taxon>
        <taxon>Glossinidae</taxon>
        <taxon>Glossina</taxon>
    </lineage>
</organism>
<feature type="compositionally biased region" description="Basic and acidic residues" evidence="1">
    <location>
        <begin position="754"/>
        <end position="769"/>
    </location>
</feature>
<feature type="compositionally biased region" description="Basic and acidic residues" evidence="1">
    <location>
        <begin position="810"/>
        <end position="825"/>
    </location>
</feature>
<feature type="region of interest" description="Disordered" evidence="1">
    <location>
        <begin position="843"/>
        <end position="954"/>
    </location>
</feature>
<feature type="compositionally biased region" description="Basic residues" evidence="1">
    <location>
        <begin position="595"/>
        <end position="606"/>
    </location>
</feature>
<feature type="region of interest" description="Disordered" evidence="1">
    <location>
        <begin position="691"/>
        <end position="712"/>
    </location>
</feature>
<evidence type="ECO:0000313" key="2">
    <source>
        <dbReference type="EnsemblMetazoa" id="GPPI037321-PA"/>
    </source>
</evidence>
<feature type="region of interest" description="Disordered" evidence="1">
    <location>
        <begin position="267"/>
        <end position="563"/>
    </location>
</feature>
<dbReference type="Proteomes" id="UP000092460">
    <property type="component" value="Unassembled WGS sequence"/>
</dbReference>
<feature type="compositionally biased region" description="Basic and acidic residues" evidence="1">
    <location>
        <begin position="392"/>
        <end position="503"/>
    </location>
</feature>
<evidence type="ECO:0000313" key="3">
    <source>
        <dbReference type="Proteomes" id="UP000092460"/>
    </source>
</evidence>
<protein>
    <submittedName>
        <fullName evidence="2">Uncharacterized protein</fullName>
    </submittedName>
</protein>
<feature type="compositionally biased region" description="Basic residues" evidence="1">
    <location>
        <begin position="317"/>
        <end position="331"/>
    </location>
</feature>
<feature type="compositionally biased region" description="Basic and acidic residues" evidence="1">
    <location>
        <begin position="846"/>
        <end position="905"/>
    </location>
</feature>
<feature type="compositionally biased region" description="Basic and acidic residues" evidence="1">
    <location>
        <begin position="277"/>
        <end position="289"/>
    </location>
</feature>
<feature type="compositionally biased region" description="Basic residues" evidence="1">
    <location>
        <begin position="793"/>
        <end position="809"/>
    </location>
</feature>
<sequence>MSKQWPPDGSEIFDKFRKTGCFKYLTSPILAASRCGDYYGPHTNYYDTSQEFISPSRYQSIKHKPKYHKCAVCDEVRRNLWAATGKSCILIPDIAAQWFADQKKLKKLLTDIKKLTPKEALLYRQYLCQNQSLFSSPPLECLNIKPPLRTWINVDEEESTNYMSPEFLELLRKHNESMNQLYNLNAQSPKYRSRKPKRIEEPLRPASSLGVTPQKFYYDEERRNVAKESKKTVSEPVLYTKKITAKPMPKPRLREIWKKTDGLVMRDSETSVPRHRKELDASTATRKEVSQPLQPTFLKKKVRKREGEQRYPLLLRKNNRVHLGMKRRHSERKQQPFFHRRKVKKALRTNWNRRGMPRGQLPIAGKNKKDLQDKPRTDDDQKHLISKFQPRKGKEDLGYSDKDKKDLKKESDEKEFYSDEDQKNLKKDLDAGDHRKDSAKELQTEDKKDLKKVMHPTEHEGEDKKDLIKKLRDDKKDLKNESDEHRKELTKEEHIVEEKKVLTKEQSAVKAKQDMKEEPHVSAVEKKLTGEPRTGEDKQDSTKKSKPDEYKKKFSTSKHSLIPKRRDSALLEFETFSKVPKEKQKEGMHFDKYDKRRRIGKSKKDMKKGMSSEEWKRDLRKKMHTAQHKEDLKKNFKTDDREEDLRTEPHKQGLKRYHTAPKQFSTKKRDDLDLPELEQYINILLNTVDQNDDFKTQPGISQLAEKRRPGKRKTYLRKKLHTDTHKEDIRKELPSRGRIYIPRESVIEPAKPAQKLEEKLHTDKYKKDLPNGGRIFTLKESSLPPAKSEQNLKKKLRPDKYKKKLKRTRYAPEEEEKKINGTKNDEDLESEMLKASFIRNQASMYLRREMPSIEHKEDLRKESLTAEYKEPPADDHEEELKKEPPGHDHKEELRKESLTDQHKEELEEESPADDFNEKLKEESLSEEYEQELKKETPADDGKEELERESLAVEHKEDLNRESSIYSLKEKAFYSRLIPHKYKIDLKKRCALKKRRHQKDLKIVGDETLISSGTISPRQSLHECQRPFYMINDFGQRIEKFGIKSSRRSKRFLRPADACPWPMICPKVKAMQRDARYRESVIRYQKAAQRVKLDLEEAARIGFLTWTSLKCMDFDCKNYANVPMCNVRPQTIV</sequence>
<accession>A0A1B0BQD9</accession>
<feature type="compositionally biased region" description="Basic and acidic residues" evidence="1">
    <location>
        <begin position="367"/>
        <end position="383"/>
    </location>
</feature>
<feature type="compositionally biased region" description="Basic and acidic residues" evidence="1">
    <location>
        <begin position="627"/>
        <end position="651"/>
    </location>
</feature>